<evidence type="ECO:0000256" key="3">
    <source>
        <dbReference type="ARBA" id="ARBA00022448"/>
    </source>
</evidence>
<reference evidence="8 9" key="1">
    <citation type="journal article" date="2020" name="New Microbes New Infect">
        <title>Sellimonas caecigallum sp. nov., description and genome sequence of a new member of the Sellimonas genus isolated from the cecum of feral chicken.</title>
        <authorList>
            <person name="Wongkuna S."/>
            <person name="Ghimire S."/>
            <person name="Antony L."/>
            <person name="Chankhamhaengdecha S."/>
            <person name="Janvilisri T."/>
            <person name="Scaria J."/>
        </authorList>
    </citation>
    <scope>NUCLEOTIDE SEQUENCE [LARGE SCALE GENOMIC DNA]</scope>
    <source>
        <strain evidence="8 9">SW451</strain>
    </source>
</reference>
<feature type="transmembrane region" description="Helical" evidence="7">
    <location>
        <begin position="370"/>
        <end position="389"/>
    </location>
</feature>
<comment type="subcellular location">
    <subcellularLocation>
        <location evidence="1">Cell membrane</location>
        <topology evidence="1">Multi-pass membrane protein</topology>
    </subcellularLocation>
</comment>
<feature type="transmembrane region" description="Helical" evidence="7">
    <location>
        <begin position="145"/>
        <end position="165"/>
    </location>
</feature>
<keyword evidence="4 7" id="KW-0812">Transmembrane</keyword>
<feature type="transmembrane region" description="Helical" evidence="7">
    <location>
        <begin position="77"/>
        <end position="96"/>
    </location>
</feature>
<evidence type="ECO:0000313" key="9">
    <source>
        <dbReference type="Proteomes" id="UP000779049"/>
    </source>
</evidence>
<feature type="transmembrane region" description="Helical" evidence="7">
    <location>
        <begin position="336"/>
        <end position="358"/>
    </location>
</feature>
<evidence type="ECO:0000256" key="6">
    <source>
        <dbReference type="ARBA" id="ARBA00023136"/>
    </source>
</evidence>
<gene>
    <name evidence="8" type="ORF">FLB61_11820</name>
</gene>
<feature type="transmembrane region" description="Helical" evidence="7">
    <location>
        <begin position="213"/>
        <end position="232"/>
    </location>
</feature>
<feature type="transmembrane region" description="Helical" evidence="7">
    <location>
        <begin position="47"/>
        <end position="65"/>
    </location>
</feature>
<feature type="transmembrane region" description="Helical" evidence="7">
    <location>
        <begin position="304"/>
        <end position="324"/>
    </location>
</feature>
<evidence type="ECO:0000313" key="8">
    <source>
        <dbReference type="EMBL" id="MBY0759757.1"/>
    </source>
</evidence>
<dbReference type="Proteomes" id="UP000779049">
    <property type="component" value="Unassembled WGS sequence"/>
</dbReference>
<keyword evidence="9" id="KW-1185">Reference proteome</keyword>
<dbReference type="Gene3D" id="1.20.1250.20">
    <property type="entry name" value="MFS general substrate transporter like domains"/>
    <property type="match status" value="2"/>
</dbReference>
<dbReference type="SUPFAM" id="SSF103473">
    <property type="entry name" value="MFS general substrate transporter"/>
    <property type="match status" value="1"/>
</dbReference>
<organism evidence="8 9">
    <name type="scientific">Sellimonas caecigallum</name>
    <dbReference type="NCBI Taxonomy" id="2592333"/>
    <lineage>
        <taxon>Bacteria</taxon>
        <taxon>Bacillati</taxon>
        <taxon>Bacillota</taxon>
        <taxon>Clostridia</taxon>
        <taxon>Lachnospirales</taxon>
        <taxon>Lachnospiraceae</taxon>
        <taxon>Sellimonas</taxon>
    </lineage>
</organism>
<dbReference type="PANTHER" id="PTHR23514:SF3">
    <property type="entry name" value="BYPASS OF STOP CODON PROTEIN 6"/>
    <property type="match status" value="1"/>
</dbReference>
<comment type="caution">
    <text evidence="8">The sequence shown here is derived from an EMBL/GenBank/DDBJ whole genome shotgun (WGS) entry which is preliminary data.</text>
</comment>
<dbReference type="InterPro" id="IPR036259">
    <property type="entry name" value="MFS_trans_sf"/>
</dbReference>
<dbReference type="PANTHER" id="PTHR23514">
    <property type="entry name" value="BYPASS OF STOP CODON PROTEIN 6"/>
    <property type="match status" value="1"/>
</dbReference>
<sequence length="396" mass="42100">MKQIREDYNHTINACYIGFITQAIVNNLVPLLFLTFQRQYGFTLDEIAFLVSLNFGVQLLTDACAPRIVDKMGERGAIMAAHLFSGAGLLGLSFLPKIVWDPYVGIAAAIVCYAVGGGLIEVMVSPIVEACPTKRKEAAMSLLHSFYCWGHVAVILLSTAFFAVFGTKRWDVLACLWAVIPLLNTVYFRFVPIFPIVEEGRGMTILELAKKKIFWILFLVMIAAGAAEQGMSQWASAFAEAGLGVEKTVGDLAGPCMFAVFMGVARAFYGKYSEQIPLRKYMLCSGGLCIAAYLLAGLSTHPAAGLAGCALCGLSVGIMWPGAFSTGAAALPRGGTAMFALFALAGDLGCSAGPGLVGMVSEAAGNSLKMGLLSAVVFPVLLMVGISLVKNEKKNN</sequence>
<dbReference type="Pfam" id="PF07690">
    <property type="entry name" value="MFS_1"/>
    <property type="match status" value="1"/>
</dbReference>
<dbReference type="InterPro" id="IPR051788">
    <property type="entry name" value="MFS_Transporter"/>
</dbReference>
<dbReference type="RefSeq" id="WP_221920319.1">
    <property type="nucleotide sequence ID" value="NZ_CP173660.1"/>
</dbReference>
<feature type="transmembrane region" description="Helical" evidence="7">
    <location>
        <begin position="171"/>
        <end position="192"/>
    </location>
</feature>
<evidence type="ECO:0000256" key="5">
    <source>
        <dbReference type="ARBA" id="ARBA00022989"/>
    </source>
</evidence>
<accession>A0ABS7L9W0</accession>
<dbReference type="EMBL" id="VIRV01000025">
    <property type="protein sequence ID" value="MBY0759757.1"/>
    <property type="molecule type" value="Genomic_DNA"/>
</dbReference>
<evidence type="ECO:0000256" key="4">
    <source>
        <dbReference type="ARBA" id="ARBA00022692"/>
    </source>
</evidence>
<comment type="similarity">
    <text evidence="2">Belongs to the major facilitator superfamily.</text>
</comment>
<keyword evidence="5 7" id="KW-1133">Transmembrane helix</keyword>
<evidence type="ECO:0000256" key="7">
    <source>
        <dbReference type="SAM" id="Phobius"/>
    </source>
</evidence>
<evidence type="ECO:0000256" key="2">
    <source>
        <dbReference type="ARBA" id="ARBA00008335"/>
    </source>
</evidence>
<keyword evidence="6 7" id="KW-0472">Membrane</keyword>
<proteinExistence type="inferred from homology"/>
<dbReference type="InterPro" id="IPR011701">
    <property type="entry name" value="MFS"/>
</dbReference>
<protein>
    <submittedName>
        <fullName evidence="8">MFS transporter</fullName>
    </submittedName>
</protein>
<feature type="transmembrane region" description="Helical" evidence="7">
    <location>
        <begin position="252"/>
        <end position="269"/>
    </location>
</feature>
<feature type="transmembrane region" description="Helical" evidence="7">
    <location>
        <begin position="102"/>
        <end position="124"/>
    </location>
</feature>
<feature type="transmembrane region" description="Helical" evidence="7">
    <location>
        <begin position="12"/>
        <end position="35"/>
    </location>
</feature>
<name>A0ABS7L9W0_9FIRM</name>
<feature type="transmembrane region" description="Helical" evidence="7">
    <location>
        <begin position="281"/>
        <end position="298"/>
    </location>
</feature>
<evidence type="ECO:0000256" key="1">
    <source>
        <dbReference type="ARBA" id="ARBA00004651"/>
    </source>
</evidence>
<keyword evidence="3" id="KW-0813">Transport</keyword>